<name>X1H5D1_9ZZZZ</name>
<feature type="domain" description="Bacterial repeat" evidence="1">
    <location>
        <begin position="214"/>
        <end position="279"/>
    </location>
</feature>
<evidence type="ECO:0000313" key="2">
    <source>
        <dbReference type="EMBL" id="GAH40483.1"/>
    </source>
</evidence>
<reference evidence="2" key="1">
    <citation type="journal article" date="2014" name="Front. Microbiol.">
        <title>High frequency of phylogenetically diverse reductive dehalogenase-homologous genes in deep subseafloor sedimentary metagenomes.</title>
        <authorList>
            <person name="Kawai M."/>
            <person name="Futagami T."/>
            <person name="Toyoda A."/>
            <person name="Takaki Y."/>
            <person name="Nishi S."/>
            <person name="Hori S."/>
            <person name="Arai W."/>
            <person name="Tsubouchi T."/>
            <person name="Morono Y."/>
            <person name="Uchiyama I."/>
            <person name="Ito T."/>
            <person name="Fujiyama A."/>
            <person name="Inagaki F."/>
            <person name="Takami H."/>
        </authorList>
    </citation>
    <scope>NUCLEOTIDE SEQUENCE</scope>
    <source>
        <strain evidence="2">Expedition CK06-06</strain>
    </source>
</reference>
<accession>X1H5D1</accession>
<proteinExistence type="predicted"/>
<organism evidence="2">
    <name type="scientific">marine sediment metagenome</name>
    <dbReference type="NCBI Taxonomy" id="412755"/>
    <lineage>
        <taxon>unclassified sequences</taxon>
        <taxon>metagenomes</taxon>
        <taxon>ecological metagenomes</taxon>
    </lineage>
</organism>
<gene>
    <name evidence="2" type="ORF">S03H2_16406</name>
</gene>
<dbReference type="AlphaFoldDB" id="X1H5D1"/>
<dbReference type="Pfam" id="PF18998">
    <property type="entry name" value="Flg_new_2"/>
    <property type="match status" value="2"/>
</dbReference>
<comment type="caution">
    <text evidence="2">The sequence shown here is derived from an EMBL/GenBank/DDBJ whole genome shotgun (WGS) entry which is preliminary data.</text>
</comment>
<feature type="domain" description="Bacterial repeat" evidence="1">
    <location>
        <begin position="295"/>
        <end position="358"/>
    </location>
</feature>
<protein>
    <recommendedName>
        <fullName evidence="1">Bacterial repeat domain-containing protein</fullName>
    </recommendedName>
</protein>
<dbReference type="InterPro" id="IPR044060">
    <property type="entry name" value="Bacterial_rp_domain"/>
</dbReference>
<evidence type="ECO:0000259" key="1">
    <source>
        <dbReference type="Pfam" id="PF18998"/>
    </source>
</evidence>
<sequence>TISLGTGPIGTFFTKHTFPRIPVSFEEAYDWTEFYKSGSFTLPATLELGQTYSVRAKLETADGKQETDTDWGVITIREVAPPPPPKADIRNLDFVATKGTYDIGDRVPFTCNYEYKGKTQPGQLVLSLGTGVYPTFSAVVNYSPMAVDFEKTMDWTTRSISGTFLLTTQLRAGQMYNTRAKLQTLEDPTQEIDTDWGVLTIKEEAPPAEYTLATSVYPIGGGRVTGGGIYRAGTYAACEAIPYPDYEFDYWGRDASGTARYISVYMDRDKEIRAVFKKKVVPGFTLTVLMSPTAAAGWVRREPDKPSYTYGEIVKLTATSASGYRFSYWTLNGEWAGYSSTLNLMITTDLEVIAYYTKV</sequence>
<dbReference type="EMBL" id="BARU01008379">
    <property type="protein sequence ID" value="GAH40483.1"/>
    <property type="molecule type" value="Genomic_DNA"/>
</dbReference>
<feature type="non-terminal residue" evidence="2">
    <location>
        <position position="1"/>
    </location>
</feature>